<evidence type="ECO:0000256" key="4">
    <source>
        <dbReference type="ARBA" id="ARBA00023012"/>
    </source>
</evidence>
<keyword evidence="7" id="KW-0804">Transcription</keyword>
<dbReference type="PROSITE" id="PS51755">
    <property type="entry name" value="OMPR_PHOB"/>
    <property type="match status" value="1"/>
</dbReference>
<dbReference type="InterPro" id="IPR039420">
    <property type="entry name" value="WalR-like"/>
</dbReference>
<evidence type="ECO:0000313" key="13">
    <source>
        <dbReference type="Proteomes" id="UP000252182"/>
    </source>
</evidence>
<evidence type="ECO:0000256" key="8">
    <source>
        <dbReference type="PROSITE-ProRule" id="PRU00169"/>
    </source>
</evidence>
<dbReference type="GO" id="GO:0000976">
    <property type="term" value="F:transcription cis-regulatory region binding"/>
    <property type="evidence" value="ECO:0007669"/>
    <property type="project" value="TreeGrafter"/>
</dbReference>
<dbReference type="GO" id="GO:0006355">
    <property type="term" value="P:regulation of DNA-templated transcription"/>
    <property type="evidence" value="ECO:0007669"/>
    <property type="project" value="InterPro"/>
</dbReference>
<evidence type="ECO:0000256" key="1">
    <source>
        <dbReference type="ARBA" id="ARBA00004496"/>
    </source>
</evidence>
<feature type="domain" description="OmpR/PhoB-type" evidence="11">
    <location>
        <begin position="131"/>
        <end position="230"/>
    </location>
</feature>
<evidence type="ECO:0000256" key="3">
    <source>
        <dbReference type="ARBA" id="ARBA00022553"/>
    </source>
</evidence>
<dbReference type="SMART" id="SM00862">
    <property type="entry name" value="Trans_reg_C"/>
    <property type="match status" value="1"/>
</dbReference>
<dbReference type="PANTHER" id="PTHR48111:SF47">
    <property type="entry name" value="TRANSCRIPTIONAL REGULATORY PROTEIN RSTA"/>
    <property type="match status" value="1"/>
</dbReference>
<dbReference type="KEGG" id="hyf:DTO96_100033"/>
<dbReference type="FunFam" id="1.10.10.10:FF:000099">
    <property type="entry name" value="Two-component system response regulator TorR"/>
    <property type="match status" value="1"/>
</dbReference>
<evidence type="ECO:0000256" key="7">
    <source>
        <dbReference type="ARBA" id="ARBA00023163"/>
    </source>
</evidence>
<dbReference type="Gene3D" id="6.10.250.690">
    <property type="match status" value="1"/>
</dbReference>
<dbReference type="RefSeq" id="WP_114561650.1">
    <property type="nucleotide sequence ID" value="NZ_CP031124.1"/>
</dbReference>
<dbReference type="Pfam" id="PF00072">
    <property type="entry name" value="Response_reg"/>
    <property type="match status" value="1"/>
</dbReference>
<dbReference type="SUPFAM" id="SSF46894">
    <property type="entry name" value="C-terminal effector domain of the bipartite response regulators"/>
    <property type="match status" value="1"/>
</dbReference>
<dbReference type="Gene3D" id="1.10.10.10">
    <property type="entry name" value="Winged helix-like DNA-binding domain superfamily/Winged helix DNA-binding domain"/>
    <property type="match status" value="1"/>
</dbReference>
<evidence type="ECO:0000256" key="9">
    <source>
        <dbReference type="PROSITE-ProRule" id="PRU01091"/>
    </source>
</evidence>
<keyword evidence="4" id="KW-0902">Two-component regulatory system</keyword>
<dbReference type="PROSITE" id="PS50110">
    <property type="entry name" value="RESPONSE_REGULATORY"/>
    <property type="match status" value="1"/>
</dbReference>
<dbReference type="GO" id="GO:0000156">
    <property type="term" value="F:phosphorelay response regulator activity"/>
    <property type="evidence" value="ECO:0007669"/>
    <property type="project" value="TreeGrafter"/>
</dbReference>
<evidence type="ECO:0000259" key="10">
    <source>
        <dbReference type="PROSITE" id="PS50110"/>
    </source>
</evidence>
<dbReference type="CDD" id="cd17622">
    <property type="entry name" value="REC_OmpR_kpRstA-like"/>
    <property type="match status" value="1"/>
</dbReference>
<dbReference type="InterPro" id="IPR016032">
    <property type="entry name" value="Sig_transdc_resp-reg_C-effctor"/>
</dbReference>
<comment type="subcellular location">
    <subcellularLocation>
        <location evidence="1">Cytoplasm</location>
    </subcellularLocation>
</comment>
<dbReference type="EMBL" id="CP031124">
    <property type="protein sequence ID" value="AXF84331.1"/>
    <property type="molecule type" value="Genomic_DNA"/>
</dbReference>
<dbReference type="InterPro" id="IPR001867">
    <property type="entry name" value="OmpR/PhoB-type_DNA-bd"/>
</dbReference>
<keyword evidence="2" id="KW-0963">Cytoplasm</keyword>
<proteinExistence type="predicted"/>
<keyword evidence="3 8" id="KW-0597">Phosphoprotein</keyword>
<dbReference type="Proteomes" id="UP000252182">
    <property type="component" value="Chromosome"/>
</dbReference>
<gene>
    <name evidence="12" type="primary">rstA</name>
    <name evidence="12" type="ORF">DTO96_100033</name>
</gene>
<keyword evidence="5" id="KW-0805">Transcription regulation</keyword>
<dbReference type="InterPro" id="IPR036388">
    <property type="entry name" value="WH-like_DNA-bd_sf"/>
</dbReference>
<dbReference type="SMART" id="SM00448">
    <property type="entry name" value="REC"/>
    <property type="match status" value="1"/>
</dbReference>
<dbReference type="Pfam" id="PF00486">
    <property type="entry name" value="Trans_reg_C"/>
    <property type="match status" value="1"/>
</dbReference>
<dbReference type="InterPro" id="IPR001789">
    <property type="entry name" value="Sig_transdc_resp-reg_receiver"/>
</dbReference>
<protein>
    <submittedName>
        <fullName evidence="12">Transcriptional regulatory protein RstA</fullName>
    </submittedName>
</protein>
<dbReference type="SUPFAM" id="SSF52172">
    <property type="entry name" value="CheY-like"/>
    <property type="match status" value="1"/>
</dbReference>
<feature type="modified residue" description="4-aspartylphosphate" evidence="8">
    <location>
        <position position="53"/>
    </location>
</feature>
<dbReference type="OrthoDB" id="165980at2"/>
<dbReference type="GO" id="GO:0005829">
    <property type="term" value="C:cytosol"/>
    <property type="evidence" value="ECO:0007669"/>
    <property type="project" value="TreeGrafter"/>
</dbReference>
<dbReference type="CDD" id="cd00383">
    <property type="entry name" value="trans_reg_C"/>
    <property type="match status" value="1"/>
</dbReference>
<sequence length="234" mass="26200">MTTRLVFAEDDTALAGLLKDYLERHDFQVTVVHDGAHVMEVVQHEAPDAVLLDIMLPNIDGLTLCQNLRTSYQKPIILFTANDSEIKHILGLELGANDYIVKTTSPSILLARLQSQLRQYQPTQSAIIPSNSLIHIGQLTIDKTNRTILIGSDSINLSSSDFDMLWLLACHAGEILTRDQLLRATRNIDYDGLDRSIDIAISRLRKKLLDDADEPARIKTIRNKGYLLSPSGWN</sequence>
<keyword evidence="13" id="KW-1185">Reference proteome</keyword>
<reference evidence="13" key="1">
    <citation type="submission" date="2018-07" db="EMBL/GenBank/DDBJ databases">
        <authorList>
            <person name="Kim H."/>
        </authorList>
    </citation>
    <scope>NUCLEOTIDE SEQUENCE [LARGE SCALE GENOMIC DNA]</scope>
    <source>
        <strain evidence="13">F02</strain>
    </source>
</reference>
<evidence type="ECO:0000259" key="11">
    <source>
        <dbReference type="PROSITE" id="PS51755"/>
    </source>
</evidence>
<keyword evidence="6 9" id="KW-0238">DNA-binding</keyword>
<dbReference type="InterPro" id="IPR011006">
    <property type="entry name" value="CheY-like_superfamily"/>
</dbReference>
<dbReference type="Gene3D" id="3.40.50.2300">
    <property type="match status" value="1"/>
</dbReference>
<evidence type="ECO:0000256" key="6">
    <source>
        <dbReference type="ARBA" id="ARBA00023125"/>
    </source>
</evidence>
<dbReference type="PANTHER" id="PTHR48111">
    <property type="entry name" value="REGULATOR OF RPOS"/>
    <property type="match status" value="1"/>
</dbReference>
<dbReference type="AlphaFoldDB" id="A0A345D7J3"/>
<evidence type="ECO:0000313" key="12">
    <source>
        <dbReference type="EMBL" id="AXF84331.1"/>
    </source>
</evidence>
<accession>A0A345D7J3</accession>
<feature type="domain" description="Response regulatory" evidence="10">
    <location>
        <begin position="4"/>
        <end position="117"/>
    </location>
</feature>
<name>A0A345D7J3_9BURK</name>
<organism evidence="12 13">
    <name type="scientific">Ephemeroptericola cinctiostellae</name>
    <dbReference type="NCBI Taxonomy" id="2268024"/>
    <lineage>
        <taxon>Bacteria</taxon>
        <taxon>Pseudomonadati</taxon>
        <taxon>Pseudomonadota</taxon>
        <taxon>Betaproteobacteria</taxon>
        <taxon>Burkholderiales</taxon>
        <taxon>Burkholderiaceae</taxon>
        <taxon>Ephemeroptericola</taxon>
    </lineage>
</organism>
<evidence type="ECO:0000256" key="5">
    <source>
        <dbReference type="ARBA" id="ARBA00023015"/>
    </source>
</evidence>
<evidence type="ECO:0000256" key="2">
    <source>
        <dbReference type="ARBA" id="ARBA00022490"/>
    </source>
</evidence>
<dbReference type="GO" id="GO:0032993">
    <property type="term" value="C:protein-DNA complex"/>
    <property type="evidence" value="ECO:0007669"/>
    <property type="project" value="TreeGrafter"/>
</dbReference>
<feature type="DNA-binding region" description="OmpR/PhoB-type" evidence="9">
    <location>
        <begin position="131"/>
        <end position="230"/>
    </location>
</feature>